<protein>
    <recommendedName>
        <fullName evidence="3">CCHC-type domain-containing protein</fullName>
    </recommendedName>
</protein>
<organism evidence="4 5">
    <name type="scientific">Linum trigynum</name>
    <dbReference type="NCBI Taxonomy" id="586398"/>
    <lineage>
        <taxon>Eukaryota</taxon>
        <taxon>Viridiplantae</taxon>
        <taxon>Streptophyta</taxon>
        <taxon>Embryophyta</taxon>
        <taxon>Tracheophyta</taxon>
        <taxon>Spermatophyta</taxon>
        <taxon>Magnoliopsida</taxon>
        <taxon>eudicotyledons</taxon>
        <taxon>Gunneridae</taxon>
        <taxon>Pentapetalae</taxon>
        <taxon>rosids</taxon>
        <taxon>fabids</taxon>
        <taxon>Malpighiales</taxon>
        <taxon>Linaceae</taxon>
        <taxon>Linum</taxon>
    </lineage>
</organism>
<keyword evidence="1" id="KW-0863">Zinc-finger</keyword>
<evidence type="ECO:0000256" key="2">
    <source>
        <dbReference type="SAM" id="MobiDB-lite"/>
    </source>
</evidence>
<dbReference type="SUPFAM" id="SSF57756">
    <property type="entry name" value="Retrovirus zinc finger-like domains"/>
    <property type="match status" value="1"/>
</dbReference>
<keyword evidence="1" id="KW-0479">Metal-binding</keyword>
<feature type="region of interest" description="Disordered" evidence="2">
    <location>
        <begin position="80"/>
        <end position="102"/>
    </location>
</feature>
<keyword evidence="5" id="KW-1185">Reference proteome</keyword>
<dbReference type="GO" id="GO:0003676">
    <property type="term" value="F:nucleic acid binding"/>
    <property type="evidence" value="ECO:0007669"/>
    <property type="project" value="InterPro"/>
</dbReference>
<dbReference type="InterPro" id="IPR001878">
    <property type="entry name" value="Znf_CCHC"/>
</dbReference>
<dbReference type="PROSITE" id="PS50158">
    <property type="entry name" value="ZF_CCHC"/>
    <property type="match status" value="1"/>
</dbReference>
<evidence type="ECO:0000256" key="1">
    <source>
        <dbReference type="PROSITE-ProRule" id="PRU00047"/>
    </source>
</evidence>
<feature type="domain" description="CCHC-type" evidence="3">
    <location>
        <begin position="39"/>
        <end position="54"/>
    </location>
</feature>
<proteinExistence type="predicted"/>
<dbReference type="AlphaFoldDB" id="A0AAV2CTJ1"/>
<evidence type="ECO:0000313" key="4">
    <source>
        <dbReference type="EMBL" id="CAL1359135.1"/>
    </source>
</evidence>
<dbReference type="GO" id="GO:0008270">
    <property type="term" value="F:zinc ion binding"/>
    <property type="evidence" value="ECO:0007669"/>
    <property type="project" value="UniProtKB-KW"/>
</dbReference>
<dbReference type="EMBL" id="OZ034814">
    <property type="protein sequence ID" value="CAL1359135.1"/>
    <property type="molecule type" value="Genomic_DNA"/>
</dbReference>
<evidence type="ECO:0000259" key="3">
    <source>
        <dbReference type="PROSITE" id="PS50158"/>
    </source>
</evidence>
<gene>
    <name evidence="4" type="ORF">LTRI10_LOCUS6641</name>
</gene>
<evidence type="ECO:0000313" key="5">
    <source>
        <dbReference type="Proteomes" id="UP001497516"/>
    </source>
</evidence>
<dbReference type="SMART" id="SM00343">
    <property type="entry name" value="ZnF_C2HC"/>
    <property type="match status" value="2"/>
</dbReference>
<accession>A0AAV2CTJ1</accession>
<dbReference type="Gene3D" id="4.10.60.10">
    <property type="entry name" value="Zinc finger, CCHC-type"/>
    <property type="match status" value="1"/>
</dbReference>
<dbReference type="Pfam" id="PF00098">
    <property type="entry name" value="zf-CCHC"/>
    <property type="match status" value="1"/>
</dbReference>
<sequence length="147" mass="15601">MRLRSQAKLDLHASDSGVVFAVQSGWPQFGRTPSGEIICYHCKEPGHVQVRCPKRIICNYCKTQGHVIGDCSILARRGRARGGSDARPSSHGDSNSGANFRHVAGRGSSGGAFAATYAPPMVTSSSATVSSSGVSSEEIRRLIREAL</sequence>
<reference evidence="4 5" key="1">
    <citation type="submission" date="2024-04" db="EMBL/GenBank/DDBJ databases">
        <authorList>
            <person name="Fracassetti M."/>
        </authorList>
    </citation>
    <scope>NUCLEOTIDE SEQUENCE [LARGE SCALE GENOMIC DNA]</scope>
</reference>
<dbReference type="InterPro" id="IPR036875">
    <property type="entry name" value="Znf_CCHC_sf"/>
</dbReference>
<dbReference type="Proteomes" id="UP001497516">
    <property type="component" value="Chromosome 10"/>
</dbReference>
<keyword evidence="1" id="KW-0862">Zinc</keyword>
<name>A0AAV2CTJ1_9ROSI</name>